<accession>A0A3R6KA75</accession>
<dbReference type="Proteomes" id="UP000283586">
    <property type="component" value="Unassembled WGS sequence"/>
</dbReference>
<dbReference type="Proteomes" id="UP000478483">
    <property type="component" value="Unassembled WGS sequence"/>
</dbReference>
<dbReference type="Gene3D" id="3.40.1590.10">
    <property type="entry name" value="NMB0488-like"/>
    <property type="match status" value="1"/>
</dbReference>
<dbReference type="Proteomes" id="UP000479531">
    <property type="component" value="Unassembled WGS sequence"/>
</dbReference>
<evidence type="ECO:0000313" key="6">
    <source>
        <dbReference type="Proteomes" id="UP000479531"/>
    </source>
</evidence>
<reference evidence="2 6" key="3">
    <citation type="submission" date="2019-10" db="EMBL/GenBank/DDBJ databases">
        <title>Roseburia spp. ameliorate alcoholic fatty liver via restoration of gut barrier function.</title>
        <authorList>
            <person name="Seo B."/>
            <person name="Ko G."/>
        </authorList>
    </citation>
    <scope>NUCLEOTIDE SEQUENCE [LARGE SCALE GENOMIC DNA]</scope>
    <source>
        <strain evidence="2 6">SNUG30017</strain>
    </source>
</reference>
<evidence type="ECO:0000313" key="1">
    <source>
        <dbReference type="EMBL" id="MTR86025.1"/>
    </source>
</evidence>
<dbReference type="InterPro" id="IPR037891">
    <property type="entry name" value="Cdil-like_sf"/>
</dbReference>
<reference evidence="1 5" key="2">
    <citation type="journal article" date="2019" name="Nat. Med.">
        <title>A library of human gut bacterial isolates paired with longitudinal multiomics data enables mechanistic microbiome research.</title>
        <authorList>
            <person name="Poyet M."/>
            <person name="Groussin M."/>
            <person name="Gibbons S.M."/>
            <person name="Avila-Pacheco J."/>
            <person name="Jiang X."/>
            <person name="Kearney S.M."/>
            <person name="Perrotta A.R."/>
            <person name="Berdy B."/>
            <person name="Zhao S."/>
            <person name="Lieberman T.D."/>
            <person name="Swanson P.K."/>
            <person name="Smith M."/>
            <person name="Roesemann S."/>
            <person name="Alexander J.E."/>
            <person name="Rich S.A."/>
            <person name="Livny J."/>
            <person name="Vlamakis H."/>
            <person name="Clish C."/>
            <person name="Bullock K."/>
            <person name="Deik A."/>
            <person name="Scott J."/>
            <person name="Pierce K.A."/>
            <person name="Xavier R.J."/>
            <person name="Alm E.J."/>
        </authorList>
    </citation>
    <scope>NUCLEOTIDE SEQUENCE [LARGE SCALE GENOMIC DNA]</scope>
    <source>
        <strain evidence="1 5">BIOML-A1</strain>
    </source>
</reference>
<dbReference type="EMBL" id="WGGT01000004">
    <property type="protein sequence ID" value="MVQ45177.1"/>
    <property type="molecule type" value="Genomic_DNA"/>
</dbReference>
<evidence type="ECO:0000313" key="4">
    <source>
        <dbReference type="Proteomes" id="UP000283586"/>
    </source>
</evidence>
<evidence type="ECO:0008006" key="7">
    <source>
        <dbReference type="Google" id="ProtNLM"/>
    </source>
</evidence>
<reference evidence="3 4" key="1">
    <citation type="submission" date="2018-08" db="EMBL/GenBank/DDBJ databases">
        <title>A genome reference for cultivated species of the human gut microbiota.</title>
        <authorList>
            <person name="Zou Y."/>
            <person name="Xue W."/>
            <person name="Luo G."/>
        </authorList>
    </citation>
    <scope>NUCLEOTIDE SEQUENCE [LARGE SCALE GENOMIC DNA]</scope>
    <source>
        <strain evidence="3 4">AF31-21AC</strain>
    </source>
</reference>
<sequence>MLIVPLIDHIAGYSIDSDWFISLSDLDNAVSVGEGVKSALDYIRNSPLSSLTPNERKENAAWKKNTKYRSRVSFWKNNHYVRVKITEDNQYIIHSMKKSHKRQYTYDEIIKEFILFADADAEEIGKAVIESFMESERYYNMG</sequence>
<dbReference type="SUPFAM" id="SSF160207">
    <property type="entry name" value="NMB0488-like"/>
    <property type="match status" value="1"/>
</dbReference>
<name>A0A3R6KA75_9FIRM</name>
<dbReference type="EMBL" id="WNAJ01000017">
    <property type="protein sequence ID" value="MTR86025.1"/>
    <property type="molecule type" value="Genomic_DNA"/>
</dbReference>
<gene>
    <name evidence="3" type="ORF">DWZ31_02825</name>
    <name evidence="2" type="ORF">GCK47_05555</name>
    <name evidence="1" type="ORF">GMD50_13395</name>
</gene>
<organism evidence="3 4">
    <name type="scientific">Roseburia intestinalis</name>
    <dbReference type="NCBI Taxonomy" id="166486"/>
    <lineage>
        <taxon>Bacteria</taxon>
        <taxon>Bacillati</taxon>
        <taxon>Bacillota</taxon>
        <taxon>Clostridia</taxon>
        <taxon>Lachnospirales</taxon>
        <taxon>Lachnospiraceae</taxon>
        <taxon>Roseburia</taxon>
    </lineage>
</organism>
<evidence type="ECO:0000313" key="5">
    <source>
        <dbReference type="Proteomes" id="UP000478483"/>
    </source>
</evidence>
<comment type="caution">
    <text evidence="3">The sequence shown here is derived from an EMBL/GenBank/DDBJ whole genome shotgun (WGS) entry which is preliminary data.</text>
</comment>
<dbReference type="AlphaFoldDB" id="A0A3R6KA75"/>
<protein>
    <recommendedName>
        <fullName evidence="7">DUF1436 family protein</fullName>
    </recommendedName>
</protein>
<dbReference type="EMBL" id="QRQN01000002">
    <property type="protein sequence ID" value="RHN11543.1"/>
    <property type="molecule type" value="Genomic_DNA"/>
</dbReference>
<evidence type="ECO:0000313" key="2">
    <source>
        <dbReference type="EMBL" id="MVQ45177.1"/>
    </source>
</evidence>
<dbReference type="RefSeq" id="WP_015522490.1">
    <property type="nucleotide sequence ID" value="NZ_CACRUM010000016.1"/>
</dbReference>
<proteinExistence type="predicted"/>
<evidence type="ECO:0000313" key="3">
    <source>
        <dbReference type="EMBL" id="RHN11543.1"/>
    </source>
</evidence>